<evidence type="ECO:0000256" key="1">
    <source>
        <dbReference type="SAM" id="MobiDB-lite"/>
    </source>
</evidence>
<organism evidence="2 3">
    <name type="scientific">Symbiodinium natans</name>
    <dbReference type="NCBI Taxonomy" id="878477"/>
    <lineage>
        <taxon>Eukaryota</taxon>
        <taxon>Sar</taxon>
        <taxon>Alveolata</taxon>
        <taxon>Dinophyceae</taxon>
        <taxon>Suessiales</taxon>
        <taxon>Symbiodiniaceae</taxon>
        <taxon>Symbiodinium</taxon>
    </lineage>
</organism>
<evidence type="ECO:0000313" key="2">
    <source>
        <dbReference type="EMBL" id="CAE7474722.1"/>
    </source>
</evidence>
<accession>A0A812SB63</accession>
<evidence type="ECO:0000313" key="3">
    <source>
        <dbReference type="Proteomes" id="UP000604046"/>
    </source>
</evidence>
<dbReference type="EMBL" id="CAJNDS010002437">
    <property type="protein sequence ID" value="CAE7474722.1"/>
    <property type="molecule type" value="Genomic_DNA"/>
</dbReference>
<dbReference type="AlphaFoldDB" id="A0A812SB63"/>
<name>A0A812SB63_9DINO</name>
<dbReference type="Proteomes" id="UP000604046">
    <property type="component" value="Unassembled WGS sequence"/>
</dbReference>
<dbReference type="OrthoDB" id="412143at2759"/>
<keyword evidence="3" id="KW-1185">Reference proteome</keyword>
<sequence length="988" mass="110424">MSLSKTWARNAEKWKQEFLVCPKQPALGSWLMIAGNGLGCKICFLAEQKTEFGRCLLTSPRQISLDRFRKHQATEVHLRSLARLVGCECCTSKLDDVVDSRDAPSFADFQRMLDMSCVTIVTHADGKNKRFTMHFTAVDRDLEIIKSTFGHAWQQAAEYNPVEGYVRLVDQVLKNFCTPLASPPKAKRAPELFDRELYNLLREKHSAFNTDACKVIILAGQEVVNHLGTNPDPLFPNAVAWIKDHTHSARRIIQRVWRTDDRLTEIMETLVTSGSAFLKHLNHSPELQSLFQANLKKQKHVSNTGTSHSLSYAAHRFDSQVKPLAHFLLSFEAALATAMQVQSLRAGDDYGKDAASFLSFLVGKAGAENILQTALMVDAGDMVMCLLRFFDRATFDVALMGEQLHLFCQKLDWAFNKKHILELEDSFTGHALRLLAKTHIVRIPGQKWGSGPLTVGGPGFVAAATRQRCLARMQAFVVLAVQTVRAEFPSFEPLQCFGIFALRERSLVGDVASKLERVAMFCSVDASALRSKYQHFLTKAVSYYRSQASCSSFDAWRHVMLQEARAKGRSMESLAPELFRAVAQLGAFTGCTTSCVEVTHSVQDWLWPKRRNKHLSLQCEVNEITIATSPPGQAADAKTIAVARDVWRTVYGRPRAIQRAARQDKGKERSKGKRSKTLGGFFKRARAAVTHHARHHKIRSIQQVGYDAAPGAAAVWSEKMNNELDFLAETLGDTAVSLKQEDAFHACILGGQLKQPDFTPGQAEEAKKRKARALTLQQERAEQAEKRRNTCSFTAVRLCAGQKCYFQPGISDNLGREAVNMKRVRLTRRWIEADWFVLERIGDMATQNLAWAACLLGGFLVDATYMQDAVAGNPSGEPRGVCVAFKAALGTKRRVWCSARFQQLDVYQTMAACVGQAGSQWKFVDLEDFCRERGKRNASLKAIAFVTDDEQESFVQELGSNCVFTRETFITKLARMDVKHTTLGVCGL</sequence>
<comment type="caution">
    <text evidence="2">The sequence shown here is derived from an EMBL/GenBank/DDBJ whole genome shotgun (WGS) entry which is preliminary data.</text>
</comment>
<feature type="region of interest" description="Disordered" evidence="1">
    <location>
        <begin position="658"/>
        <end position="677"/>
    </location>
</feature>
<proteinExistence type="predicted"/>
<reference evidence="2" key="1">
    <citation type="submission" date="2021-02" db="EMBL/GenBank/DDBJ databases">
        <authorList>
            <person name="Dougan E. K."/>
            <person name="Rhodes N."/>
            <person name="Thang M."/>
            <person name="Chan C."/>
        </authorList>
    </citation>
    <scope>NUCLEOTIDE SEQUENCE</scope>
</reference>
<gene>
    <name evidence="2" type="ORF">SNAT2548_LOCUS26671</name>
</gene>
<protein>
    <submittedName>
        <fullName evidence="2">Uncharacterized protein</fullName>
    </submittedName>
</protein>